<evidence type="ECO:0000256" key="1">
    <source>
        <dbReference type="ARBA" id="ARBA00022692"/>
    </source>
</evidence>
<evidence type="ECO:0000256" key="4">
    <source>
        <dbReference type="ARBA" id="ARBA00023136"/>
    </source>
</evidence>
<evidence type="ECO:0008006" key="9">
    <source>
        <dbReference type="Google" id="ProtNLM"/>
    </source>
</evidence>
<organism evidence="7 8">
    <name type="scientific">Exocentrus adspersus</name>
    <dbReference type="NCBI Taxonomy" id="1586481"/>
    <lineage>
        <taxon>Eukaryota</taxon>
        <taxon>Metazoa</taxon>
        <taxon>Ecdysozoa</taxon>
        <taxon>Arthropoda</taxon>
        <taxon>Hexapoda</taxon>
        <taxon>Insecta</taxon>
        <taxon>Pterygota</taxon>
        <taxon>Neoptera</taxon>
        <taxon>Endopterygota</taxon>
        <taxon>Coleoptera</taxon>
        <taxon>Polyphaga</taxon>
        <taxon>Cucujiformia</taxon>
        <taxon>Chrysomeloidea</taxon>
        <taxon>Cerambycidae</taxon>
        <taxon>Lamiinae</taxon>
        <taxon>Acanthocinini</taxon>
        <taxon>Exocentrus</taxon>
    </lineage>
</organism>
<reference evidence="7 8" key="1">
    <citation type="journal article" date="2023" name="Insect Mol. Biol.">
        <title>Genome sequencing provides insights into the evolution of gene families encoding plant cell wall-degrading enzymes in longhorned beetles.</title>
        <authorList>
            <person name="Shin N.R."/>
            <person name="Okamura Y."/>
            <person name="Kirsch R."/>
            <person name="Pauchet Y."/>
        </authorList>
    </citation>
    <scope>NUCLEOTIDE SEQUENCE [LARGE SCALE GENOMIC DNA]</scope>
    <source>
        <strain evidence="7">EAD_L_NR</strain>
    </source>
</reference>
<protein>
    <recommendedName>
        <fullName evidence="9">Vacuolar ATPase assembly integral membrane protein VMA21 homolog</fullName>
    </recommendedName>
</protein>
<keyword evidence="2" id="KW-0256">Endoplasmic reticulum</keyword>
<sequence length="81" mass="9054">MEAMSAFRTILLYSSFILAAPITTFFLSKYYFFDGIIGASVVTSNVWSAVFAVVVLHVGLGLYIYRAYTEAEKVKPLEKTD</sequence>
<evidence type="ECO:0000256" key="6">
    <source>
        <dbReference type="SAM" id="Phobius"/>
    </source>
</evidence>
<dbReference type="Pfam" id="PF09446">
    <property type="entry name" value="VMA21"/>
    <property type="match status" value="1"/>
</dbReference>
<keyword evidence="3 6" id="KW-1133">Transmembrane helix</keyword>
<evidence type="ECO:0000256" key="3">
    <source>
        <dbReference type="ARBA" id="ARBA00022989"/>
    </source>
</evidence>
<evidence type="ECO:0000256" key="5">
    <source>
        <dbReference type="ARBA" id="ARBA00023329"/>
    </source>
</evidence>
<evidence type="ECO:0000256" key="2">
    <source>
        <dbReference type="ARBA" id="ARBA00022824"/>
    </source>
</evidence>
<dbReference type="AlphaFoldDB" id="A0AAV8W004"/>
<keyword evidence="8" id="KW-1185">Reference proteome</keyword>
<evidence type="ECO:0000313" key="7">
    <source>
        <dbReference type="EMBL" id="KAJ8919477.1"/>
    </source>
</evidence>
<comment type="caution">
    <text evidence="7">The sequence shown here is derived from an EMBL/GenBank/DDBJ whole genome shotgun (WGS) entry which is preliminary data.</text>
</comment>
<gene>
    <name evidence="7" type="ORF">NQ315_002098</name>
</gene>
<keyword evidence="5" id="KW-0968">Cytoplasmic vesicle</keyword>
<dbReference type="EMBL" id="JANEYG010000017">
    <property type="protein sequence ID" value="KAJ8919477.1"/>
    <property type="molecule type" value="Genomic_DNA"/>
</dbReference>
<keyword evidence="1 6" id="KW-0812">Transmembrane</keyword>
<feature type="transmembrane region" description="Helical" evidence="6">
    <location>
        <begin position="45"/>
        <end position="65"/>
    </location>
</feature>
<proteinExistence type="predicted"/>
<feature type="transmembrane region" description="Helical" evidence="6">
    <location>
        <begin position="12"/>
        <end position="33"/>
    </location>
</feature>
<dbReference type="GO" id="GO:0005789">
    <property type="term" value="C:endoplasmic reticulum membrane"/>
    <property type="evidence" value="ECO:0007669"/>
    <property type="project" value="TreeGrafter"/>
</dbReference>
<accession>A0AAV8W004</accession>
<dbReference type="GO" id="GO:0031410">
    <property type="term" value="C:cytoplasmic vesicle"/>
    <property type="evidence" value="ECO:0007669"/>
    <property type="project" value="UniProtKB-KW"/>
</dbReference>
<dbReference type="PANTHER" id="PTHR31792">
    <property type="entry name" value="VACUOLAR ATPASE ASSEMBLY INTEGRAL MEMBRANE PROTEIN VMA21"/>
    <property type="match status" value="1"/>
</dbReference>
<evidence type="ECO:0000313" key="8">
    <source>
        <dbReference type="Proteomes" id="UP001159042"/>
    </source>
</evidence>
<name>A0AAV8W004_9CUCU</name>
<dbReference type="Proteomes" id="UP001159042">
    <property type="component" value="Unassembled WGS sequence"/>
</dbReference>
<keyword evidence="4 6" id="KW-0472">Membrane</keyword>
<dbReference type="GO" id="GO:0070072">
    <property type="term" value="P:vacuolar proton-transporting V-type ATPase complex assembly"/>
    <property type="evidence" value="ECO:0007669"/>
    <property type="project" value="InterPro"/>
</dbReference>
<dbReference type="InterPro" id="IPR019013">
    <property type="entry name" value="Vma21"/>
</dbReference>
<dbReference type="PANTHER" id="PTHR31792:SF6">
    <property type="entry name" value="VACUOLAR ATPASE ASSEMBLY INTEGRAL MEMBRANE PROTEIN VMA21 HOMOLOG"/>
    <property type="match status" value="1"/>
</dbReference>